<dbReference type="EMBL" id="AP025592">
    <property type="protein sequence ID" value="BDG10569.1"/>
    <property type="molecule type" value="Genomic_DNA"/>
</dbReference>
<evidence type="ECO:0008006" key="4">
    <source>
        <dbReference type="Google" id="ProtNLM"/>
    </source>
</evidence>
<accession>A0ABM7XF94</accession>
<keyword evidence="3" id="KW-1185">Reference proteome</keyword>
<dbReference type="RefSeq" id="WP_248343075.1">
    <property type="nucleotide sequence ID" value="NZ_AP025592.1"/>
</dbReference>
<protein>
    <recommendedName>
        <fullName evidence="4">Outer membrane lipoprotein-sorting protein</fullName>
    </recommendedName>
</protein>
<gene>
    <name evidence="2" type="ORF">AMPC_36820</name>
</gene>
<organism evidence="2 3">
    <name type="scientific">Anaeromyxobacter paludicola</name>
    <dbReference type="NCBI Taxonomy" id="2918171"/>
    <lineage>
        <taxon>Bacteria</taxon>
        <taxon>Pseudomonadati</taxon>
        <taxon>Myxococcota</taxon>
        <taxon>Myxococcia</taxon>
        <taxon>Myxococcales</taxon>
        <taxon>Cystobacterineae</taxon>
        <taxon>Anaeromyxobacteraceae</taxon>
        <taxon>Anaeromyxobacter</taxon>
    </lineage>
</organism>
<dbReference type="Proteomes" id="UP001162734">
    <property type="component" value="Chromosome"/>
</dbReference>
<evidence type="ECO:0000256" key="1">
    <source>
        <dbReference type="SAM" id="SignalP"/>
    </source>
</evidence>
<keyword evidence="1" id="KW-0732">Signal</keyword>
<proteinExistence type="predicted"/>
<evidence type="ECO:0000313" key="3">
    <source>
        <dbReference type="Proteomes" id="UP001162734"/>
    </source>
</evidence>
<sequence length="244" mass="25388">MSKPQVAAAAALALCLAAPARGADDLSRVLRRCVDAYGGAQALKRAVAVRETGHVTSVMRGNAAGALVRTFAPPGRLRVDITYPGGKGEARVLDGAAGWREGEKVEGMQLAAMVLQAARLELPRVFAEAPDRVADAGPVERGGKKLRAVAVDLGNGLSLTAEIDPESGQVLHTTGAGALPGGMRIYFDTDYSDFRKVNGLLFAFKEENLANGVRTGETLLDQVEILPAAPANAFKPGGSASSRI</sequence>
<feature type="signal peptide" evidence="1">
    <location>
        <begin position="1"/>
        <end position="22"/>
    </location>
</feature>
<reference evidence="3" key="1">
    <citation type="journal article" date="2022" name="Int. J. Syst. Evol. Microbiol.">
        <title>Anaeromyxobacter oryzae sp. nov., Anaeromyxobacter diazotrophicus sp. nov. and Anaeromyxobacter paludicola sp. nov., isolated from paddy soils.</title>
        <authorList>
            <person name="Itoh H."/>
            <person name="Xu Z."/>
            <person name="Mise K."/>
            <person name="Masuda Y."/>
            <person name="Ushijima N."/>
            <person name="Hayakawa C."/>
            <person name="Shiratori Y."/>
            <person name="Senoo K."/>
        </authorList>
    </citation>
    <scope>NUCLEOTIDE SEQUENCE [LARGE SCALE GENOMIC DNA]</scope>
    <source>
        <strain evidence="3">Red630</strain>
    </source>
</reference>
<feature type="chain" id="PRO_5046687027" description="Outer membrane lipoprotein-sorting protein" evidence="1">
    <location>
        <begin position="23"/>
        <end position="244"/>
    </location>
</feature>
<evidence type="ECO:0000313" key="2">
    <source>
        <dbReference type="EMBL" id="BDG10569.1"/>
    </source>
</evidence>
<name>A0ABM7XF94_9BACT</name>